<dbReference type="EMBL" id="JAOYEY010000036">
    <property type="protein sequence ID" value="MCV9886061.1"/>
    <property type="molecule type" value="Genomic_DNA"/>
</dbReference>
<reference evidence="1 2" key="1">
    <citation type="submission" date="2022-10" db="EMBL/GenBank/DDBJ databases">
        <title>Draft genome assembly of moderately radiation resistant bacterium Metabacillus halosaccharovorans.</title>
        <authorList>
            <person name="Pal S."/>
            <person name="Gopinathan A."/>
        </authorList>
    </citation>
    <scope>NUCLEOTIDE SEQUENCE [LARGE SCALE GENOMIC DNA]</scope>
    <source>
        <strain evidence="1 2">VITHBRA001</strain>
    </source>
</reference>
<evidence type="ECO:0000313" key="2">
    <source>
        <dbReference type="Proteomes" id="UP001526147"/>
    </source>
</evidence>
<dbReference type="InterPro" id="IPR052922">
    <property type="entry name" value="Cytidylate_Kinase-2"/>
</dbReference>
<dbReference type="Gene3D" id="3.40.50.300">
    <property type="entry name" value="P-loop containing nucleotide triphosphate hydrolases"/>
    <property type="match status" value="1"/>
</dbReference>
<keyword evidence="2" id="KW-1185">Reference proteome</keyword>
<dbReference type="CDD" id="cd02019">
    <property type="entry name" value="NK"/>
    <property type="match status" value="1"/>
</dbReference>
<proteinExistence type="predicted"/>
<dbReference type="PANTHER" id="PTHR37816">
    <property type="entry name" value="YALI0E33011P"/>
    <property type="match status" value="1"/>
</dbReference>
<accession>A0ABT3DGB8</accession>
<dbReference type="PANTHER" id="PTHR37816:SF3">
    <property type="entry name" value="MODULATES DNA TOPOLOGY"/>
    <property type="match status" value="1"/>
</dbReference>
<organism evidence="1 2">
    <name type="scientific">Metabacillus halosaccharovorans</name>
    <dbReference type="NCBI Taxonomy" id="930124"/>
    <lineage>
        <taxon>Bacteria</taxon>
        <taxon>Bacillati</taxon>
        <taxon>Bacillota</taxon>
        <taxon>Bacilli</taxon>
        <taxon>Bacillales</taxon>
        <taxon>Bacillaceae</taxon>
        <taxon>Metabacillus</taxon>
    </lineage>
</organism>
<dbReference type="InterPro" id="IPR027417">
    <property type="entry name" value="P-loop_NTPase"/>
</dbReference>
<dbReference type="Proteomes" id="UP001526147">
    <property type="component" value="Unassembled WGS sequence"/>
</dbReference>
<comment type="caution">
    <text evidence="1">The sequence shown here is derived from an EMBL/GenBank/DDBJ whole genome shotgun (WGS) entry which is preliminary data.</text>
</comment>
<name>A0ABT3DGB8_9BACI</name>
<evidence type="ECO:0000313" key="1">
    <source>
        <dbReference type="EMBL" id="MCV9886061.1"/>
    </source>
</evidence>
<sequence>MEKIMVIGVSAGAGKSTFARKLSDILQINVHHLDTMYWEPGWVEATFEDFKSRQQEVINQQEWIIEGNYRNTFEMRVEKADTIIYIEKPLTVCLYRVMKRWLTNIGKDRPDRAVGCNEKIDMAFIKFICSTYFQRKKKMRQQLEKLKSSKQVFIFKTNTEIDTFLRRLAN</sequence>
<dbReference type="RefSeq" id="WP_264142726.1">
    <property type="nucleotide sequence ID" value="NZ_JAOYEY010000036.1"/>
</dbReference>
<dbReference type="SUPFAM" id="SSF52540">
    <property type="entry name" value="P-loop containing nucleoside triphosphate hydrolases"/>
    <property type="match status" value="1"/>
</dbReference>
<gene>
    <name evidence="1" type="ORF">OIH86_10365</name>
</gene>
<protein>
    <submittedName>
        <fullName evidence="1">Topology modulation protein</fullName>
    </submittedName>
</protein>